<proteinExistence type="predicted"/>
<protein>
    <submittedName>
        <fullName evidence="2">Uncharacterized protein</fullName>
    </submittedName>
</protein>
<dbReference type="VEuPathDB" id="FungiDB:BLGHR1_15696"/>
<organism evidence="2 3">
    <name type="scientific">Blumeria hordei</name>
    <name type="common">Barley powdery mildew</name>
    <name type="synonym">Blumeria graminis f. sp. hordei</name>
    <dbReference type="NCBI Taxonomy" id="2867405"/>
    <lineage>
        <taxon>Eukaryota</taxon>
        <taxon>Fungi</taxon>
        <taxon>Dikarya</taxon>
        <taxon>Ascomycota</taxon>
        <taxon>Pezizomycotina</taxon>
        <taxon>Leotiomycetes</taxon>
        <taxon>Erysiphales</taxon>
        <taxon>Erysiphaceae</taxon>
        <taxon>Blumeria</taxon>
    </lineage>
</organism>
<dbReference type="Proteomes" id="UP000275772">
    <property type="component" value="Unassembled WGS sequence"/>
</dbReference>
<keyword evidence="1" id="KW-0732">Signal</keyword>
<dbReference type="AlphaFoldDB" id="A0A383UYC6"/>
<reference evidence="2 3" key="1">
    <citation type="submission" date="2017-11" db="EMBL/GenBank/DDBJ databases">
        <authorList>
            <person name="Kracher B."/>
        </authorList>
    </citation>
    <scope>NUCLEOTIDE SEQUENCE [LARGE SCALE GENOMIC DNA]</scope>
    <source>
        <strain evidence="2 3">RACE1</strain>
    </source>
</reference>
<evidence type="ECO:0000256" key="1">
    <source>
        <dbReference type="SAM" id="SignalP"/>
    </source>
</evidence>
<gene>
    <name evidence="2" type="ORF">BLGHR1_15696</name>
</gene>
<feature type="signal peptide" evidence="1">
    <location>
        <begin position="1"/>
        <end position="15"/>
    </location>
</feature>
<feature type="chain" id="PRO_5016640035" evidence="1">
    <location>
        <begin position="16"/>
        <end position="312"/>
    </location>
</feature>
<dbReference type="EMBL" id="UNSH01000068">
    <property type="protein sequence ID" value="SZF04897.1"/>
    <property type="molecule type" value="Genomic_DNA"/>
</dbReference>
<evidence type="ECO:0000313" key="3">
    <source>
        <dbReference type="Proteomes" id="UP000275772"/>
    </source>
</evidence>
<evidence type="ECO:0000313" key="2">
    <source>
        <dbReference type="EMBL" id="SZF04897.1"/>
    </source>
</evidence>
<sequence>MYCLLAILLLTGHEAKNNDRLAIMKFEQSSKFYRIYRTGGMREFPSIKTGTDVIMAESQTNGPGTYMTIYCTPSHDSTYLRKTITRGIREMDDNSHIGFHQPRSEEVNCLHHIKEQLRRHSRYRDINIVELDKNLCSSSTVYSLAIQNNFYVQSIDHEILTPTNSNLQRILRNYLFPMSSLVLGSKFICEGEVDGLQTMLTWHQGYLNIFQKDNRNDSWFPMRNNSLMGYNYHPIIDFIARHFDEVRLIRSALTLDGDTADSSSTNDSRFQKSNSLTGEQNIRELLVSLAQKNLRLTESSAYGYLGQLSLQS</sequence>
<name>A0A383UYC6_BLUHO</name>
<accession>A0A383UYC6</accession>